<dbReference type="InterPro" id="IPR004360">
    <property type="entry name" value="Glyas_Fos-R_dOase_dom"/>
</dbReference>
<dbReference type="SUPFAM" id="SSF54593">
    <property type="entry name" value="Glyoxalase/Bleomycin resistance protein/Dihydroxybiphenyl dioxygenase"/>
    <property type="match status" value="1"/>
</dbReference>
<dbReference type="Gene3D" id="3.10.180.10">
    <property type="entry name" value="2,3-Dihydroxybiphenyl 1,2-Dioxygenase, domain 1"/>
    <property type="match status" value="1"/>
</dbReference>
<dbReference type="PANTHER" id="PTHR33993:SF2">
    <property type="entry name" value="VOC DOMAIN-CONTAINING PROTEIN"/>
    <property type="match status" value="1"/>
</dbReference>
<reference evidence="2 3" key="1">
    <citation type="submission" date="2018-10" db="EMBL/GenBank/DDBJ databases">
        <title>Genomic Encyclopedia of Type Strains, Phase IV (KMG-IV): sequencing the most valuable type-strain genomes for metagenomic binning, comparative biology and taxonomic classification.</title>
        <authorList>
            <person name="Goeker M."/>
        </authorList>
    </citation>
    <scope>NUCLEOTIDE SEQUENCE [LARGE SCALE GENOMIC DNA]</scope>
    <source>
        <strain evidence="2 3">DSM 3303</strain>
    </source>
</reference>
<organism evidence="2 3">
    <name type="scientific">Vogesella indigofera</name>
    <name type="common">Pseudomonas indigofera</name>
    <dbReference type="NCBI Taxonomy" id="45465"/>
    <lineage>
        <taxon>Bacteria</taxon>
        <taxon>Pseudomonadati</taxon>
        <taxon>Pseudomonadota</taxon>
        <taxon>Betaproteobacteria</taxon>
        <taxon>Neisseriales</taxon>
        <taxon>Chromobacteriaceae</taxon>
        <taxon>Vogesella</taxon>
    </lineage>
</organism>
<protein>
    <recommendedName>
        <fullName evidence="1">VOC domain-containing protein</fullName>
    </recommendedName>
</protein>
<dbReference type="InterPro" id="IPR029068">
    <property type="entry name" value="Glyas_Bleomycin-R_OHBP_Dase"/>
</dbReference>
<evidence type="ECO:0000259" key="1">
    <source>
        <dbReference type="PROSITE" id="PS51819"/>
    </source>
</evidence>
<dbReference type="PANTHER" id="PTHR33993">
    <property type="entry name" value="GLYOXALASE-RELATED"/>
    <property type="match status" value="1"/>
</dbReference>
<dbReference type="Proteomes" id="UP000279384">
    <property type="component" value="Unassembled WGS sequence"/>
</dbReference>
<feature type="domain" description="VOC" evidence="1">
    <location>
        <begin position="4"/>
        <end position="121"/>
    </location>
</feature>
<dbReference type="CDD" id="cd07247">
    <property type="entry name" value="SgaA_N_like"/>
    <property type="match status" value="1"/>
</dbReference>
<dbReference type="RefSeq" id="WP_120812804.1">
    <property type="nucleotide sequence ID" value="NZ_RBID01000020.1"/>
</dbReference>
<proteinExistence type="predicted"/>
<dbReference type="InterPro" id="IPR037523">
    <property type="entry name" value="VOC_core"/>
</dbReference>
<comment type="caution">
    <text evidence="2">The sequence shown here is derived from an EMBL/GenBank/DDBJ whole genome shotgun (WGS) entry which is preliminary data.</text>
</comment>
<name>A0A495AYG9_VOGIN</name>
<dbReference type="EMBL" id="RBID01000020">
    <property type="protein sequence ID" value="RKQ52964.1"/>
    <property type="molecule type" value="Genomic_DNA"/>
</dbReference>
<dbReference type="PROSITE" id="PS51819">
    <property type="entry name" value="VOC"/>
    <property type="match status" value="1"/>
</dbReference>
<dbReference type="AlphaFoldDB" id="A0A495AYG9"/>
<dbReference type="InterPro" id="IPR052164">
    <property type="entry name" value="Anthracycline_SecMetBiosynth"/>
</dbReference>
<accession>A0A495AYG9</accession>
<evidence type="ECO:0000313" key="3">
    <source>
        <dbReference type="Proteomes" id="UP000279384"/>
    </source>
</evidence>
<gene>
    <name evidence="2" type="ORF">C8E02_3434</name>
</gene>
<dbReference type="Pfam" id="PF00903">
    <property type="entry name" value="Glyoxalase"/>
    <property type="match status" value="1"/>
</dbReference>
<sequence length="122" mass="13183">MSAFVHWFEIPATDFERAVAFYRDTFHVELHVEPFMGEQIAVFRTAGGEHPGCIMASPRLQAGSAGSRVYLDSGPDMDALLVRIAAAGGVILQPRLTLPDGNGDIALFQDSEGNHIGLHHAP</sequence>
<evidence type="ECO:0000313" key="2">
    <source>
        <dbReference type="EMBL" id="RKQ52964.1"/>
    </source>
</evidence>